<dbReference type="PANTHER" id="PTHR42707">
    <property type="entry name" value="ACYL-COA DEHYDROGENASE"/>
    <property type="match status" value="1"/>
</dbReference>
<comment type="caution">
    <text evidence="9">The sequence shown here is derived from an EMBL/GenBank/DDBJ whole genome shotgun (WGS) entry which is preliminary data.</text>
</comment>
<evidence type="ECO:0000313" key="10">
    <source>
        <dbReference type="EMBL" id="MDV3438854.1"/>
    </source>
</evidence>
<name>A0ABU3XLG0_9GAMM</name>
<dbReference type="SUPFAM" id="SSF56645">
    <property type="entry name" value="Acyl-CoA dehydrogenase NM domain-like"/>
    <property type="match status" value="1"/>
</dbReference>
<dbReference type="Pfam" id="PF02770">
    <property type="entry name" value="Acyl-CoA_dh_M"/>
    <property type="match status" value="1"/>
</dbReference>
<dbReference type="RefSeq" id="WP_309042306.1">
    <property type="nucleotide sequence ID" value="NZ_CP133395.1"/>
</dbReference>
<protein>
    <submittedName>
        <fullName evidence="9">Acyl-CoA dehydrogenase family protein</fullName>
    </submittedName>
</protein>
<evidence type="ECO:0000256" key="4">
    <source>
        <dbReference type="ARBA" id="ARBA00022827"/>
    </source>
</evidence>
<sequence>MSQSQYAETHDVFNQVPTLDGANLYRLDLPLQEWTRRYGAGWAESRLDVYGALAGGPLMQAGFLANEHKPVFKSHDRYGHRVDLVEFHPAYHELMRTAVEHGLTSLPWQDPRVGAHVARAGLTYLHSQAEAASGCPLTMTFAAVPAIRLQPNLAERWLPKILATEYDPRNVPMEQKPGVTIGMAMTEKQGGTDVRANTTRAHPIGLGGPGEAYELVGHKWFCSAPMCDAFLTLAYTDKGLSCFLLPRHRPDGSRNAFYVQRLKNKLGNWANASSEVEYRGALAWMVGEEGRGVPTIIEMVAMTRFDCMVGSSSLMRQALTQAAHHCAHRKVGGKVLADQPLMQNVLADLALESEAALALSLRMGRALDNLHDEQEDRFARLVTAVGKYWICKRAPEMVYEASECMGGAGYVEETILPRLYREAPVNSIWEGSGNVQCLDVLRALSKEPGVLDALFSELGDGHGDARLAAQINNLKAAFHDTADIQYRARQLTEDVAVALQAKLLLEAGNATVSDAFIASRLGGSGRVYGTLPRGIDVEALVARSTPHLA</sequence>
<evidence type="ECO:0000256" key="5">
    <source>
        <dbReference type="RuleBase" id="RU362125"/>
    </source>
</evidence>
<dbReference type="InterPro" id="IPR009100">
    <property type="entry name" value="AcylCoA_DH/oxidase_NM_dom_sf"/>
</dbReference>
<keyword evidence="3 5" id="KW-0285">Flavoprotein</keyword>
<proteinExistence type="inferred from homology"/>
<feature type="domain" description="Adaptive response protein AidB N-terminal" evidence="8">
    <location>
        <begin position="14"/>
        <end position="168"/>
    </location>
</feature>
<evidence type="ECO:0000259" key="6">
    <source>
        <dbReference type="Pfam" id="PF00441"/>
    </source>
</evidence>
<dbReference type="InterPro" id="IPR009075">
    <property type="entry name" value="AcylCo_DH/oxidase_C"/>
</dbReference>
<organism evidence="9 11">
    <name type="scientific">Metapseudomonas otitidis</name>
    <dbReference type="NCBI Taxonomy" id="319939"/>
    <lineage>
        <taxon>Bacteria</taxon>
        <taxon>Pseudomonadati</taxon>
        <taxon>Pseudomonadota</taxon>
        <taxon>Gammaproteobacteria</taxon>
        <taxon>Pseudomonadales</taxon>
        <taxon>Pseudomonadaceae</taxon>
        <taxon>Metapseudomonas</taxon>
    </lineage>
</organism>
<dbReference type="Pfam" id="PF00441">
    <property type="entry name" value="Acyl-CoA_dh_1"/>
    <property type="match status" value="1"/>
</dbReference>
<dbReference type="InterPro" id="IPR006091">
    <property type="entry name" value="Acyl-CoA_Oxase/DH_mid-dom"/>
</dbReference>
<evidence type="ECO:0000256" key="3">
    <source>
        <dbReference type="ARBA" id="ARBA00022630"/>
    </source>
</evidence>
<evidence type="ECO:0000259" key="8">
    <source>
        <dbReference type="Pfam" id="PF18158"/>
    </source>
</evidence>
<dbReference type="Gene3D" id="6.10.250.600">
    <property type="match status" value="1"/>
</dbReference>
<evidence type="ECO:0000313" key="9">
    <source>
        <dbReference type="EMBL" id="MDV3438783.1"/>
    </source>
</evidence>
<dbReference type="Pfam" id="PF18158">
    <property type="entry name" value="AidB_N"/>
    <property type="match status" value="1"/>
</dbReference>
<accession>A0ABU3XLG0</accession>
<keyword evidence="11" id="KW-1185">Reference proteome</keyword>
<dbReference type="PROSITE" id="PS00073">
    <property type="entry name" value="ACYL_COA_DH_2"/>
    <property type="match status" value="1"/>
</dbReference>
<gene>
    <name evidence="9" type="ORF">R0G64_04960</name>
    <name evidence="10" type="ORF">R0G64_05320</name>
</gene>
<dbReference type="EMBL" id="JAWJUL010000013">
    <property type="protein sequence ID" value="MDV3438854.1"/>
    <property type="molecule type" value="Genomic_DNA"/>
</dbReference>
<comment type="similarity">
    <text evidence="2 5">Belongs to the acyl-CoA dehydrogenase family.</text>
</comment>
<feature type="domain" description="Acyl-CoA dehydrogenase/oxidase C-terminal" evidence="6">
    <location>
        <begin position="290"/>
        <end position="444"/>
    </location>
</feature>
<dbReference type="InterPro" id="IPR006089">
    <property type="entry name" value="Acyl-CoA_DH_CS"/>
</dbReference>
<comment type="cofactor">
    <cofactor evidence="1 5">
        <name>FAD</name>
        <dbReference type="ChEBI" id="CHEBI:57692"/>
    </cofactor>
</comment>
<evidence type="ECO:0000256" key="2">
    <source>
        <dbReference type="ARBA" id="ARBA00009347"/>
    </source>
</evidence>
<keyword evidence="4 5" id="KW-0274">FAD</keyword>
<evidence type="ECO:0000313" key="11">
    <source>
        <dbReference type="Proteomes" id="UP001273935"/>
    </source>
</evidence>
<dbReference type="InterPro" id="IPR041504">
    <property type="entry name" value="AidB_N"/>
</dbReference>
<keyword evidence="5" id="KW-0560">Oxidoreductase</keyword>
<reference evidence="9 11" key="1">
    <citation type="submission" date="2023-10" db="EMBL/GenBank/DDBJ databases">
        <title>Pseudomonas otitidis isolated from a paediatric patient with cystic fibrosis in Chile.</title>
        <authorList>
            <person name="Amsteins-Romero L."/>
            <person name="Opazo-Capurro A."/>
            <person name="Matus-Kohler M."/>
            <person name="Gonzalez-Rocha G."/>
        </authorList>
    </citation>
    <scope>NUCLEOTIDE SEQUENCE [LARGE SCALE GENOMIC DNA]</scope>
    <source>
        <strain evidence="9 11">P-714</strain>
    </source>
</reference>
<dbReference type="Proteomes" id="UP001273935">
    <property type="component" value="Unassembled WGS sequence"/>
</dbReference>
<evidence type="ECO:0000259" key="7">
    <source>
        <dbReference type="Pfam" id="PF02770"/>
    </source>
</evidence>
<dbReference type="Gene3D" id="1.20.140.10">
    <property type="entry name" value="Butyryl-CoA Dehydrogenase, subunit A, domain 3"/>
    <property type="match status" value="1"/>
</dbReference>
<dbReference type="Gene3D" id="2.40.110.20">
    <property type="match status" value="1"/>
</dbReference>
<dbReference type="InterPro" id="IPR036250">
    <property type="entry name" value="AcylCo_DH-like_C"/>
</dbReference>
<evidence type="ECO:0000256" key="1">
    <source>
        <dbReference type="ARBA" id="ARBA00001974"/>
    </source>
</evidence>
<feature type="domain" description="Acyl-CoA oxidase/dehydrogenase middle" evidence="7">
    <location>
        <begin position="182"/>
        <end position="278"/>
    </location>
</feature>
<dbReference type="PANTHER" id="PTHR42707:SF3">
    <property type="entry name" value="ACYL-COA DEHYDROGENASE AIDB-RELATED"/>
    <property type="match status" value="1"/>
</dbReference>
<dbReference type="InterPro" id="IPR052904">
    <property type="entry name" value="Acyl-CoA_dehydrogenase-like"/>
</dbReference>
<dbReference type="EMBL" id="JAWJUL010000013">
    <property type="protein sequence ID" value="MDV3438783.1"/>
    <property type="molecule type" value="Genomic_DNA"/>
</dbReference>
<dbReference type="SUPFAM" id="SSF47203">
    <property type="entry name" value="Acyl-CoA dehydrogenase C-terminal domain-like"/>
    <property type="match status" value="1"/>
</dbReference>